<sequence>MATVVKKPPASSGRETPTGTTRPAARASTPSSASTASSVARTRSIRSGTPVSARAAIQRRESLLGNGTNNITKEPSAADLEREEAARAETLAIIEDLKERLSKAEASSESHKRQMDILQSRLDDATREQAKLEEKVHENEEQIEALKNEKREISRQMREMESIYEAERSAMMKEKDEMANREEEMQTVIQRLKDSLAQRDEEGVRHARRPSIATTSSSQNLDNGSFAPPSSIHRSNSQNNSKLLLQKDKLIESLRLELAEAQIKLVESENQGGGRLREVERQLMEARMANARLMEDNESYQLLLQERTLKGDFGTSDFSYMGNSANQDALAALEGRSTTTGPTSLADELSDAVEHEPIQEIDHEAQKRLEGELKTVKDQNKALSLYINKIIERLLSHQEFEHILDQSNDFKPSAAQPNTNKELPPAPAGGASANLIQRAKSIATGGGPIGATTAARVRPRPMSFMPQSGGLSAPFNSGGIHSGVSSGVSSPITTNPDTAPSIPIGLGRSVSGAGARRGRPLSEQYGPGASVASAMYNKNTGVAPSSASQYSRDEAASPLSPTMRTSGGSFFNSNPNRSSTSTFPGNFRNSETSSDTQSIRSSITGYGREDMSTPSHSPPRSHHEKPATTFAGNKPRPLRLVQENAAAEEAARQQQAQQNKRTSWIGWAFGGAGGAGGGGRKDSVTAEGMMGGEVIRE</sequence>
<feature type="compositionally biased region" description="Polar residues" evidence="2">
    <location>
        <begin position="212"/>
        <end position="223"/>
    </location>
</feature>
<evidence type="ECO:0000256" key="1">
    <source>
        <dbReference type="SAM" id="Coils"/>
    </source>
</evidence>
<organism evidence="3 4">
    <name type="scientific">Sordaria macrospora</name>
    <dbReference type="NCBI Taxonomy" id="5147"/>
    <lineage>
        <taxon>Eukaryota</taxon>
        <taxon>Fungi</taxon>
        <taxon>Dikarya</taxon>
        <taxon>Ascomycota</taxon>
        <taxon>Pezizomycotina</taxon>
        <taxon>Sordariomycetes</taxon>
        <taxon>Sordariomycetidae</taxon>
        <taxon>Sordariales</taxon>
        <taxon>Sordariaceae</taxon>
        <taxon>Sordaria</taxon>
    </lineage>
</organism>
<feature type="compositionally biased region" description="Low complexity" evidence="2">
    <location>
        <begin position="11"/>
        <end position="47"/>
    </location>
</feature>
<feature type="region of interest" description="Disordered" evidence="2">
    <location>
        <begin position="1"/>
        <end position="83"/>
    </location>
</feature>
<evidence type="ECO:0008006" key="5">
    <source>
        <dbReference type="Google" id="ProtNLM"/>
    </source>
</evidence>
<dbReference type="Proteomes" id="UP000433876">
    <property type="component" value="Unassembled WGS sequence"/>
</dbReference>
<proteinExistence type="predicted"/>
<evidence type="ECO:0000256" key="2">
    <source>
        <dbReference type="SAM" id="MobiDB-lite"/>
    </source>
</evidence>
<feature type="region of interest" description="Disordered" evidence="2">
    <location>
        <begin position="409"/>
        <end position="431"/>
    </location>
</feature>
<feature type="compositionally biased region" description="Basic and acidic residues" evidence="2">
    <location>
        <begin position="196"/>
        <end position="205"/>
    </location>
</feature>
<protein>
    <recommendedName>
        <fullName evidence="5">M protein, serotype 2.1</fullName>
    </recommendedName>
</protein>
<accession>A0A8S8ZTS9</accession>
<reference evidence="3 4" key="1">
    <citation type="submission" date="2017-07" db="EMBL/GenBank/DDBJ databases">
        <title>Genome sequence of the Sordaria macrospora wild type strain R19027.</title>
        <authorList>
            <person name="Nowrousian M."/>
            <person name="Teichert I."/>
            <person name="Kueck U."/>
        </authorList>
    </citation>
    <scope>NUCLEOTIDE SEQUENCE [LARGE SCALE GENOMIC DNA]</scope>
    <source>
        <strain evidence="3 4">R19027</strain>
        <tissue evidence="3">Mycelium</tissue>
    </source>
</reference>
<dbReference type="EMBL" id="NMPR01000025">
    <property type="protein sequence ID" value="KAA8634257.1"/>
    <property type="molecule type" value="Genomic_DNA"/>
</dbReference>
<feature type="compositionally biased region" description="Polar residues" evidence="2">
    <location>
        <begin position="559"/>
        <end position="604"/>
    </location>
</feature>
<feature type="compositionally biased region" description="Polar residues" evidence="2">
    <location>
        <begin position="409"/>
        <end position="421"/>
    </location>
</feature>
<keyword evidence="1" id="KW-0175">Coiled coil</keyword>
<dbReference type="PANTHER" id="PTHR38120">
    <property type="entry name" value="EXPRESSED PROTEIN"/>
    <property type="match status" value="1"/>
</dbReference>
<feature type="region of interest" description="Disordered" evidence="2">
    <location>
        <begin position="196"/>
        <end position="240"/>
    </location>
</feature>
<feature type="region of interest" description="Disordered" evidence="2">
    <location>
        <begin position="541"/>
        <end position="636"/>
    </location>
</feature>
<feature type="compositionally biased region" description="Polar residues" evidence="2">
    <location>
        <begin position="541"/>
        <end position="550"/>
    </location>
</feature>
<feature type="coiled-coil region" evidence="1">
    <location>
        <begin position="244"/>
        <end position="296"/>
    </location>
</feature>
<name>A0A8S8ZTS9_SORMA</name>
<evidence type="ECO:0000313" key="3">
    <source>
        <dbReference type="EMBL" id="KAA8634257.1"/>
    </source>
</evidence>
<feature type="region of interest" description="Disordered" evidence="2">
    <location>
        <begin position="486"/>
        <end position="526"/>
    </location>
</feature>
<dbReference type="PANTHER" id="PTHR38120:SF1">
    <property type="entry name" value="M PROTEIN, SEROTYPE 2.1"/>
    <property type="match status" value="1"/>
</dbReference>
<dbReference type="Gene3D" id="1.10.287.1490">
    <property type="match status" value="1"/>
</dbReference>
<dbReference type="AlphaFoldDB" id="A0A8S8ZTS9"/>
<feature type="region of interest" description="Disordered" evidence="2">
    <location>
        <begin position="672"/>
        <end position="697"/>
    </location>
</feature>
<feature type="region of interest" description="Disordered" evidence="2">
    <location>
        <begin position="128"/>
        <end position="149"/>
    </location>
</feature>
<comment type="caution">
    <text evidence="3">The sequence shown here is derived from an EMBL/GenBank/DDBJ whole genome shotgun (WGS) entry which is preliminary data.</text>
</comment>
<gene>
    <name evidence="3" type="ORF">SMACR_05516</name>
</gene>
<evidence type="ECO:0000313" key="4">
    <source>
        <dbReference type="Proteomes" id="UP000433876"/>
    </source>
</evidence>